<accession>A0A0E9QMT9</accession>
<sequence length="64" mass="7317">MCDLAQVQKSGEGLNFFAEYLDRGGKVTPLLYKFMFLNLLYRFNSLPKSQYQSLSVCSVGYSLH</sequence>
<reference evidence="1" key="1">
    <citation type="submission" date="2014-11" db="EMBL/GenBank/DDBJ databases">
        <authorList>
            <person name="Amaro Gonzalez C."/>
        </authorList>
    </citation>
    <scope>NUCLEOTIDE SEQUENCE</scope>
</reference>
<proteinExistence type="predicted"/>
<protein>
    <submittedName>
        <fullName evidence="1">Uncharacterized protein</fullName>
    </submittedName>
</protein>
<organism evidence="1">
    <name type="scientific">Anguilla anguilla</name>
    <name type="common">European freshwater eel</name>
    <name type="synonym">Muraena anguilla</name>
    <dbReference type="NCBI Taxonomy" id="7936"/>
    <lineage>
        <taxon>Eukaryota</taxon>
        <taxon>Metazoa</taxon>
        <taxon>Chordata</taxon>
        <taxon>Craniata</taxon>
        <taxon>Vertebrata</taxon>
        <taxon>Euteleostomi</taxon>
        <taxon>Actinopterygii</taxon>
        <taxon>Neopterygii</taxon>
        <taxon>Teleostei</taxon>
        <taxon>Anguilliformes</taxon>
        <taxon>Anguillidae</taxon>
        <taxon>Anguilla</taxon>
    </lineage>
</organism>
<dbReference type="EMBL" id="GBXM01090947">
    <property type="protein sequence ID" value="JAH17630.1"/>
    <property type="molecule type" value="Transcribed_RNA"/>
</dbReference>
<evidence type="ECO:0000313" key="1">
    <source>
        <dbReference type="EMBL" id="JAH17630.1"/>
    </source>
</evidence>
<dbReference type="AlphaFoldDB" id="A0A0E9QMT9"/>
<reference evidence="1" key="2">
    <citation type="journal article" date="2015" name="Fish Shellfish Immunol.">
        <title>Early steps in the European eel (Anguilla anguilla)-Vibrio vulnificus interaction in the gills: Role of the RtxA13 toxin.</title>
        <authorList>
            <person name="Callol A."/>
            <person name="Pajuelo D."/>
            <person name="Ebbesson L."/>
            <person name="Teles M."/>
            <person name="MacKenzie S."/>
            <person name="Amaro C."/>
        </authorList>
    </citation>
    <scope>NUCLEOTIDE SEQUENCE</scope>
</reference>
<name>A0A0E9QMT9_ANGAN</name>